<accession>A0A1G5QUU0</accession>
<keyword evidence="2" id="KW-1185">Reference proteome</keyword>
<name>A0A1G5QUU0_9RHOB</name>
<dbReference type="GO" id="GO:0046653">
    <property type="term" value="P:tetrahydrofolate metabolic process"/>
    <property type="evidence" value="ECO:0007669"/>
    <property type="project" value="InterPro"/>
</dbReference>
<organism evidence="1 2">
    <name type="scientific">Epibacterium ulvae</name>
    <dbReference type="NCBI Taxonomy" id="1156985"/>
    <lineage>
        <taxon>Bacteria</taxon>
        <taxon>Pseudomonadati</taxon>
        <taxon>Pseudomonadota</taxon>
        <taxon>Alphaproteobacteria</taxon>
        <taxon>Rhodobacterales</taxon>
        <taxon>Roseobacteraceae</taxon>
        <taxon>Epibacterium</taxon>
    </lineage>
</organism>
<dbReference type="GO" id="GO:0008115">
    <property type="term" value="F:sarcosine oxidase activity"/>
    <property type="evidence" value="ECO:0007669"/>
    <property type="project" value="InterPro"/>
</dbReference>
<dbReference type="OrthoDB" id="5420070at2"/>
<dbReference type="Proteomes" id="UP000198767">
    <property type="component" value="Unassembled WGS sequence"/>
</dbReference>
<dbReference type="InterPro" id="IPR006279">
    <property type="entry name" value="SoxD"/>
</dbReference>
<gene>
    <name evidence="1" type="ORF">SAMN04488118_10662</name>
</gene>
<proteinExistence type="predicted"/>
<reference evidence="1 2" key="1">
    <citation type="submission" date="2016-10" db="EMBL/GenBank/DDBJ databases">
        <authorList>
            <person name="de Groot N.N."/>
        </authorList>
    </citation>
    <scope>NUCLEOTIDE SEQUENCE [LARGE SCALE GENOMIC DNA]</scope>
    <source>
        <strain evidence="1 2">U95</strain>
    </source>
</reference>
<dbReference type="RefSeq" id="WP_090218880.1">
    <property type="nucleotide sequence ID" value="NZ_CANLDO010000006.1"/>
</dbReference>
<evidence type="ECO:0000313" key="2">
    <source>
        <dbReference type="Proteomes" id="UP000198767"/>
    </source>
</evidence>
<evidence type="ECO:0000313" key="1">
    <source>
        <dbReference type="EMBL" id="SCZ65613.1"/>
    </source>
</evidence>
<protein>
    <submittedName>
        <fullName evidence="1">Sarcosine oxidase subunit delta</fullName>
    </submittedName>
</protein>
<dbReference type="EMBL" id="FMWG01000006">
    <property type="protein sequence ID" value="SCZ65613.1"/>
    <property type="molecule type" value="Genomic_DNA"/>
</dbReference>
<dbReference type="InterPro" id="IPR038561">
    <property type="entry name" value="SoxD_sf"/>
</dbReference>
<sequence>MQRFSCPFCGLRDEREFHFAGEAGKTRPDTTQDVSDKEWANYLFFCKNTKGPTREIWVHTTCQEYFIMERDSVTMEVLGTTAMRKDTA</sequence>
<dbReference type="AlphaFoldDB" id="A0A1G5QUU0"/>
<dbReference type="Gene3D" id="3.30.2270.10">
    <property type="entry name" value="Folate-binding superfamily"/>
    <property type="match status" value="1"/>
</dbReference>
<dbReference type="STRING" id="1156985.SAMN04488118_10662"/>
<dbReference type="Pfam" id="PF04267">
    <property type="entry name" value="SoxD"/>
    <property type="match status" value="1"/>
</dbReference>